<name>A0A9N8PC85_9PEZI</name>
<evidence type="ECO:0000256" key="1">
    <source>
        <dbReference type="ARBA" id="ARBA00004496"/>
    </source>
</evidence>
<dbReference type="GO" id="GO:0004843">
    <property type="term" value="F:cysteine-type deubiquitinase activity"/>
    <property type="evidence" value="ECO:0007669"/>
    <property type="project" value="InterPro"/>
</dbReference>
<dbReference type="Gene3D" id="3.90.70.10">
    <property type="entry name" value="Cysteine proteinases"/>
    <property type="match status" value="1"/>
</dbReference>
<dbReference type="AlphaFoldDB" id="A0A9N8PC85"/>
<evidence type="ECO:0000259" key="7">
    <source>
        <dbReference type="PROSITE" id="PS50144"/>
    </source>
</evidence>
<dbReference type="InterPro" id="IPR013083">
    <property type="entry name" value="Znf_RING/FYVE/PHD"/>
</dbReference>
<evidence type="ECO:0008006" key="10">
    <source>
        <dbReference type="Google" id="ProtNLM"/>
    </source>
</evidence>
<keyword evidence="4" id="KW-0479">Metal-binding</keyword>
<feature type="compositionally biased region" description="Polar residues" evidence="5">
    <location>
        <begin position="1"/>
        <end position="10"/>
    </location>
</feature>
<dbReference type="InterPro" id="IPR001841">
    <property type="entry name" value="Znf_RING"/>
</dbReference>
<protein>
    <recommendedName>
        <fullName evidence="10">RING-type domain-containing protein</fullName>
    </recommendedName>
</protein>
<dbReference type="PROSITE" id="PS50144">
    <property type="entry name" value="MATH"/>
    <property type="match status" value="1"/>
</dbReference>
<dbReference type="Proteomes" id="UP000716446">
    <property type="component" value="Unassembled WGS sequence"/>
</dbReference>
<dbReference type="Gene3D" id="2.60.210.10">
    <property type="entry name" value="Apoptosis, Tumor Necrosis Factor Receptor Associated Protein 2, Chain A"/>
    <property type="match status" value="1"/>
</dbReference>
<evidence type="ECO:0000259" key="6">
    <source>
        <dbReference type="PROSITE" id="PS50089"/>
    </source>
</evidence>
<dbReference type="InterPro" id="IPR001394">
    <property type="entry name" value="Peptidase_C19_UCH"/>
</dbReference>
<feature type="compositionally biased region" description="Acidic residues" evidence="5">
    <location>
        <begin position="98"/>
        <end position="108"/>
    </location>
</feature>
<comment type="subcellular location">
    <subcellularLocation>
        <location evidence="1">Cytoplasm</location>
    </subcellularLocation>
</comment>
<dbReference type="SMART" id="SM00698">
    <property type="entry name" value="MORN"/>
    <property type="match status" value="3"/>
</dbReference>
<accession>A0A9N8PC85</accession>
<dbReference type="SUPFAM" id="SSF57850">
    <property type="entry name" value="RING/U-box"/>
    <property type="match status" value="1"/>
</dbReference>
<gene>
    <name evidence="8" type="ORF">AWRI4619_LOCUS6511</name>
</gene>
<dbReference type="InterPro" id="IPR038765">
    <property type="entry name" value="Papain-like_cys_pep_sf"/>
</dbReference>
<feature type="region of interest" description="Disordered" evidence="5">
    <location>
        <begin position="1"/>
        <end position="122"/>
    </location>
</feature>
<dbReference type="PROSITE" id="PS50089">
    <property type="entry name" value="ZF_RING_2"/>
    <property type="match status" value="1"/>
</dbReference>
<keyword evidence="9" id="KW-1185">Reference proteome</keyword>
<reference evidence="8" key="1">
    <citation type="submission" date="2020-06" db="EMBL/GenBank/DDBJ databases">
        <authorList>
            <person name="Onetto C."/>
        </authorList>
    </citation>
    <scope>NUCLEOTIDE SEQUENCE</scope>
</reference>
<dbReference type="InterPro" id="IPR008974">
    <property type="entry name" value="TRAF-like"/>
</dbReference>
<evidence type="ECO:0000256" key="2">
    <source>
        <dbReference type="ARBA" id="ARBA00022490"/>
    </source>
</evidence>
<feature type="compositionally biased region" description="Low complexity" evidence="5">
    <location>
        <begin position="701"/>
        <end position="712"/>
    </location>
</feature>
<evidence type="ECO:0000256" key="3">
    <source>
        <dbReference type="ARBA" id="ARBA00022737"/>
    </source>
</evidence>
<dbReference type="PANTHER" id="PTHR43215:SF14">
    <property type="entry name" value="RADIAL SPOKE HEAD 1 HOMOLOG"/>
    <property type="match status" value="1"/>
</dbReference>
<feature type="compositionally biased region" description="Low complexity" evidence="5">
    <location>
        <begin position="59"/>
        <end position="71"/>
    </location>
</feature>
<dbReference type="Pfam" id="PF13920">
    <property type="entry name" value="zf-C3HC4_3"/>
    <property type="match status" value="1"/>
</dbReference>
<feature type="domain" description="MATH" evidence="7">
    <location>
        <begin position="171"/>
        <end position="328"/>
    </location>
</feature>
<comment type="caution">
    <text evidence="8">The sequence shown here is derived from an EMBL/GenBank/DDBJ whole genome shotgun (WGS) entry which is preliminary data.</text>
</comment>
<dbReference type="Pfam" id="PF02493">
    <property type="entry name" value="MORN"/>
    <property type="match status" value="3"/>
</dbReference>
<evidence type="ECO:0000256" key="4">
    <source>
        <dbReference type="PROSITE-ProRule" id="PRU00175"/>
    </source>
</evidence>
<evidence type="ECO:0000256" key="5">
    <source>
        <dbReference type="SAM" id="MobiDB-lite"/>
    </source>
</evidence>
<dbReference type="Pfam" id="PF00443">
    <property type="entry name" value="UCH"/>
    <property type="match status" value="1"/>
</dbReference>
<dbReference type="GO" id="GO:0005737">
    <property type="term" value="C:cytoplasm"/>
    <property type="evidence" value="ECO:0007669"/>
    <property type="project" value="UniProtKB-SubCell"/>
</dbReference>
<dbReference type="Gene3D" id="3.30.40.10">
    <property type="entry name" value="Zinc/RING finger domain, C3HC4 (zinc finger)"/>
    <property type="match status" value="1"/>
</dbReference>
<feature type="non-terminal residue" evidence="8">
    <location>
        <position position="875"/>
    </location>
</feature>
<keyword evidence="3" id="KW-0677">Repeat</keyword>
<evidence type="ECO:0000313" key="9">
    <source>
        <dbReference type="Proteomes" id="UP000716446"/>
    </source>
</evidence>
<feature type="compositionally biased region" description="Polar residues" evidence="5">
    <location>
        <begin position="34"/>
        <end position="48"/>
    </location>
</feature>
<organism evidence="8 9">
    <name type="scientific">Aureobasidium vineae</name>
    <dbReference type="NCBI Taxonomy" id="2773715"/>
    <lineage>
        <taxon>Eukaryota</taxon>
        <taxon>Fungi</taxon>
        <taxon>Dikarya</taxon>
        <taxon>Ascomycota</taxon>
        <taxon>Pezizomycotina</taxon>
        <taxon>Dothideomycetes</taxon>
        <taxon>Dothideomycetidae</taxon>
        <taxon>Dothideales</taxon>
        <taxon>Saccotheciaceae</taxon>
        <taxon>Aureobasidium</taxon>
    </lineage>
</organism>
<dbReference type="InterPro" id="IPR003409">
    <property type="entry name" value="MORN"/>
</dbReference>
<keyword evidence="2" id="KW-0963">Cytoplasm</keyword>
<feature type="compositionally biased region" description="Acidic residues" evidence="5">
    <location>
        <begin position="689"/>
        <end position="699"/>
    </location>
</feature>
<dbReference type="GO" id="GO:0016579">
    <property type="term" value="P:protein deubiquitination"/>
    <property type="evidence" value="ECO:0007669"/>
    <property type="project" value="InterPro"/>
</dbReference>
<keyword evidence="4" id="KW-0863">Zinc-finger</keyword>
<dbReference type="InterPro" id="IPR002083">
    <property type="entry name" value="MATH/TRAF_dom"/>
</dbReference>
<feature type="domain" description="RING-type" evidence="6">
    <location>
        <begin position="827"/>
        <end position="862"/>
    </location>
</feature>
<sequence length="875" mass="98959">MDQHINTGSRLTLPPLSHINDNDSIMEGAEDTAGGTSPVAQSHHTFGNSPAPDTPTTHVNVFDVPDAVDAPSPVPEPLSPVRPPPPPALTPAHGGSIDGDEEEDDEDDARSHIGDERARSFYPFQEDKSIPDAEELRNIRANVEHSALDDLHWQSETFFDLQDPEFVPREQGKIEWTVKDFNGTKDNPRKSLLLASNIVRVGGYDWRIKLLPHGNMQTDRLSLYVENVSVQSSTSQEWPEDQLPLPLLGITKVMKPMSVAAQISILIYNPEEPLVNEFKADASQFSPKYPDHGWTRFTSLPWYQIHRRSYAQRQPLLRNDTLAIKAFIRVIDDPTGCLWAPKDLPKLALTALHPFSDDWRESAIFPVLALWLHLRPFRQVLYKLGTIDLFANKGDSIVTELQWILSRMRSRVDYKKGLTPCNGNFINDLLLKRGPHRRIHAMDAMQIMDAILTDMKVGLEEHKDALENLTNLFGTDSFSGNRLTKRSIVGKTSMQEIVDEDLPEVLLESEILTLELERQVFDSGKRIWKKRLDKVRLDDQITVADGSTYTLYGFVAHEGYLRNGEYTSHFRPGGLGGLWYTYMHNKDPVCQTRAQAIASREGVLATSTDSSVAIEEPVVSSDCPIDYIHPQDQADAVAYVVVYVRNPDTFDLAAREPWDLPQWVLNFYHPKLGTGDAESVNESVMYEDTTSDGEDEEMNDPPTSQTPTAQSPADVLEEVTMNYLSNPFYEGHVNKRCEYHGYGHLMYLNGDEYFGSFSESQRSGYGKMLYANRDTYDGQWAQDQPHGEGTYTYHRTGNVYTGNWQEGKRFGTGTMHYKVSEEEAKLCRICYGQEADAAFYNCGHVCACVECARRLEDCPVCRRRIKDVVKLFYST</sequence>
<feature type="region of interest" description="Disordered" evidence="5">
    <location>
        <begin position="678"/>
        <end position="712"/>
    </location>
</feature>
<dbReference type="GO" id="GO:0008270">
    <property type="term" value="F:zinc ion binding"/>
    <property type="evidence" value="ECO:0007669"/>
    <property type="project" value="UniProtKB-KW"/>
</dbReference>
<dbReference type="SUPFAM" id="SSF82185">
    <property type="entry name" value="Histone H3 K4-specific methyltransferase SET7/9 N-terminal domain"/>
    <property type="match status" value="1"/>
</dbReference>
<keyword evidence="4" id="KW-0862">Zinc</keyword>
<proteinExistence type="predicted"/>
<feature type="compositionally biased region" description="Basic and acidic residues" evidence="5">
    <location>
        <begin position="109"/>
        <end position="122"/>
    </location>
</feature>
<dbReference type="SUPFAM" id="SSF49599">
    <property type="entry name" value="TRAF domain-like"/>
    <property type="match status" value="1"/>
</dbReference>
<dbReference type="PANTHER" id="PTHR43215">
    <property type="entry name" value="RADIAL SPOKE HEAD 1 HOMOLOG"/>
    <property type="match status" value="1"/>
</dbReference>
<dbReference type="EMBL" id="CAIJEN010000009">
    <property type="protein sequence ID" value="CAD0090844.1"/>
    <property type="molecule type" value="Genomic_DNA"/>
</dbReference>
<evidence type="ECO:0000313" key="8">
    <source>
        <dbReference type="EMBL" id="CAD0090844.1"/>
    </source>
</evidence>
<dbReference type="SUPFAM" id="SSF54001">
    <property type="entry name" value="Cysteine proteinases"/>
    <property type="match status" value="1"/>
</dbReference>
<feature type="compositionally biased region" description="Pro residues" evidence="5">
    <location>
        <begin position="72"/>
        <end position="89"/>
    </location>
</feature>